<protein>
    <recommendedName>
        <fullName evidence="3">DHHW motif protein</fullName>
    </recommendedName>
</protein>
<name>A0A2U1E757_9FIRM</name>
<dbReference type="RefSeq" id="WP_116479468.1">
    <property type="nucleotide sequence ID" value="NZ_QEKV01000001.1"/>
</dbReference>
<keyword evidence="2" id="KW-1185">Reference proteome</keyword>
<gene>
    <name evidence="1" type="ORF">C7381_10155</name>
</gene>
<evidence type="ECO:0008006" key="3">
    <source>
        <dbReference type="Google" id="ProtNLM"/>
    </source>
</evidence>
<reference evidence="1 2" key="1">
    <citation type="submission" date="2018-04" db="EMBL/GenBank/DDBJ databases">
        <title>Genomic Encyclopedia of Type Strains, Phase IV (KMG-IV): sequencing the most valuable type-strain genomes for metagenomic binning, comparative biology and taxonomic classification.</title>
        <authorList>
            <person name="Goeker M."/>
        </authorList>
    </citation>
    <scope>NUCLEOTIDE SEQUENCE [LARGE SCALE GENOMIC DNA]</scope>
    <source>
        <strain evidence="1 2">DSM 20705</strain>
    </source>
</reference>
<dbReference type="AlphaFoldDB" id="A0A2U1E757"/>
<proteinExistence type="predicted"/>
<dbReference type="EMBL" id="QEKV01000001">
    <property type="protein sequence ID" value="PVY95529.1"/>
    <property type="molecule type" value="Genomic_DNA"/>
</dbReference>
<dbReference type="Proteomes" id="UP000245793">
    <property type="component" value="Unassembled WGS sequence"/>
</dbReference>
<sequence length="328" mass="38110">MKKNYSTIVLIFLMLMGTLILFNKKEASEFEMRKLKKYPELTKENIFDGSFGKEFEEALTDRVPGKIYFTSLNSYKDFLLGEREKNGVYLSLSRLTQKPIKNVLIEKLLMEKEKHPNLKAYLVPYKLYYENNMPLALKNLKISEEYQKRFDQIKDKSDVDFTKILTLEDYYLGDHHLNSEGVKKVLRSLGFENEKETESFGKFIGGEARKSGIMIRDNFSIVYDEKTKDLKFKRMIDGKESEELVVDEKRATGVDKYLAYMGGNFGEVTMNGLGEKSLLILKDSFANPFIGFFAEKYGKIKIVDSRFFDGDIFKELENFDEIIVFSGI</sequence>
<comment type="caution">
    <text evidence="1">The sequence shown here is derived from an EMBL/GenBank/DDBJ whole genome shotgun (WGS) entry which is preliminary data.</text>
</comment>
<accession>A0A2U1E757</accession>
<organism evidence="1 2">
    <name type="scientific">Ezakiella coagulans</name>
    <dbReference type="NCBI Taxonomy" id="46507"/>
    <lineage>
        <taxon>Bacteria</taxon>
        <taxon>Bacillati</taxon>
        <taxon>Bacillota</taxon>
        <taxon>Tissierellia</taxon>
        <taxon>Ezakiella</taxon>
    </lineage>
</organism>
<evidence type="ECO:0000313" key="2">
    <source>
        <dbReference type="Proteomes" id="UP000245793"/>
    </source>
</evidence>
<evidence type="ECO:0000313" key="1">
    <source>
        <dbReference type="EMBL" id="PVY95529.1"/>
    </source>
</evidence>